<dbReference type="InterPro" id="IPR036678">
    <property type="entry name" value="MutS_con_dom_sf"/>
</dbReference>
<keyword evidence="5 7" id="KW-0067">ATP-binding</keyword>
<dbReference type="GO" id="GO:0032301">
    <property type="term" value="C:MutSalpha complex"/>
    <property type="evidence" value="ECO:0007669"/>
    <property type="project" value="TreeGrafter"/>
</dbReference>
<evidence type="ECO:0000256" key="1">
    <source>
        <dbReference type="ARBA" id="ARBA00004229"/>
    </source>
</evidence>
<dbReference type="SUPFAM" id="SSF53150">
    <property type="entry name" value="DNA repair protein MutS, domain II"/>
    <property type="match status" value="1"/>
</dbReference>
<dbReference type="Gene3D" id="3.40.50.300">
    <property type="entry name" value="P-loop containing nucleotide triphosphate hydrolases"/>
    <property type="match status" value="1"/>
</dbReference>
<comment type="function">
    <text evidence="7">Component of the post-replicative DNA mismatch repair system (MMR).</text>
</comment>
<feature type="compositionally biased region" description="Low complexity" evidence="8">
    <location>
        <begin position="41"/>
        <end position="50"/>
    </location>
</feature>
<dbReference type="PANTHER" id="PTHR11361:SF148">
    <property type="entry name" value="DNA MISMATCH REPAIR PROTEIN MSH6"/>
    <property type="match status" value="1"/>
</dbReference>
<dbReference type="GO" id="GO:0009507">
    <property type="term" value="C:chloroplast"/>
    <property type="evidence" value="ECO:0007669"/>
    <property type="project" value="UniProtKB-SubCell"/>
</dbReference>
<dbReference type="eggNOG" id="KOG0217">
    <property type="taxonomic scope" value="Eukaryota"/>
</dbReference>
<dbReference type="InterPro" id="IPR016151">
    <property type="entry name" value="DNA_mismatch_repair_MutS_N"/>
</dbReference>
<dbReference type="GeneID" id="17311025"/>
<protein>
    <recommendedName>
        <fullName evidence="7">DNA mismatch repair protein</fullName>
    </recommendedName>
</protein>
<dbReference type="InterPro" id="IPR036187">
    <property type="entry name" value="DNA_mismatch_repair_MutS_sf"/>
</dbReference>
<dbReference type="GO" id="GO:0005524">
    <property type="term" value="F:ATP binding"/>
    <property type="evidence" value="ECO:0007669"/>
    <property type="project" value="UniProtKB-UniRule"/>
</dbReference>
<dbReference type="EnsemblProtists" id="EKX54504">
    <property type="protein sequence ID" value="EKX54504"/>
    <property type="gene ID" value="GUITHDRAFT_99983"/>
</dbReference>
<reference evidence="11" key="3">
    <citation type="submission" date="2015-06" db="UniProtKB">
        <authorList>
            <consortium name="EnsemblProtists"/>
        </authorList>
    </citation>
    <scope>IDENTIFICATION</scope>
</reference>
<proteinExistence type="inferred from homology"/>
<feature type="region of interest" description="Disordered" evidence="8">
    <location>
        <begin position="13"/>
        <end position="87"/>
    </location>
</feature>
<dbReference type="PANTHER" id="PTHR11361">
    <property type="entry name" value="DNA MISMATCH REPAIR PROTEIN MUTS FAMILY MEMBER"/>
    <property type="match status" value="1"/>
</dbReference>
<evidence type="ECO:0000256" key="6">
    <source>
        <dbReference type="ARBA" id="ARBA00023125"/>
    </source>
</evidence>
<dbReference type="PIRSF" id="PIRSF037677">
    <property type="entry name" value="DNA_mis_repair_Msh6"/>
    <property type="match status" value="1"/>
</dbReference>
<evidence type="ECO:0000256" key="5">
    <source>
        <dbReference type="ARBA" id="ARBA00022840"/>
    </source>
</evidence>
<dbReference type="SMART" id="SM00333">
    <property type="entry name" value="TUDOR"/>
    <property type="match status" value="1"/>
</dbReference>
<dbReference type="PaxDb" id="55529-EKX54504"/>
<evidence type="ECO:0000313" key="12">
    <source>
        <dbReference type="Proteomes" id="UP000011087"/>
    </source>
</evidence>
<dbReference type="GO" id="GO:0006298">
    <property type="term" value="P:mismatch repair"/>
    <property type="evidence" value="ECO:0007669"/>
    <property type="project" value="InterPro"/>
</dbReference>
<dbReference type="InterPro" id="IPR045076">
    <property type="entry name" value="MutS"/>
</dbReference>
<dbReference type="InterPro" id="IPR017261">
    <property type="entry name" value="DNA_mismatch_repair_MutS/MSH"/>
</dbReference>
<reference evidence="12" key="2">
    <citation type="submission" date="2012-11" db="EMBL/GenBank/DDBJ databases">
        <authorList>
            <person name="Kuo A."/>
            <person name="Curtis B.A."/>
            <person name="Tanifuji G."/>
            <person name="Burki F."/>
            <person name="Gruber A."/>
            <person name="Irimia M."/>
            <person name="Maruyama S."/>
            <person name="Arias M.C."/>
            <person name="Ball S.G."/>
            <person name="Gile G.H."/>
            <person name="Hirakawa Y."/>
            <person name="Hopkins J.F."/>
            <person name="Rensing S.A."/>
            <person name="Schmutz J."/>
            <person name="Symeonidi A."/>
            <person name="Elias M."/>
            <person name="Eveleigh R.J."/>
            <person name="Herman E.K."/>
            <person name="Klute M.J."/>
            <person name="Nakayama T."/>
            <person name="Obornik M."/>
            <person name="Reyes-Prieto A."/>
            <person name="Armbrust E.V."/>
            <person name="Aves S.J."/>
            <person name="Beiko R.G."/>
            <person name="Coutinho P."/>
            <person name="Dacks J.B."/>
            <person name="Durnford D.G."/>
            <person name="Fast N.M."/>
            <person name="Green B.R."/>
            <person name="Grisdale C."/>
            <person name="Hempe F."/>
            <person name="Henrissat B."/>
            <person name="Hoppner M.P."/>
            <person name="Ishida K.-I."/>
            <person name="Kim E."/>
            <person name="Koreny L."/>
            <person name="Kroth P.G."/>
            <person name="Liu Y."/>
            <person name="Malik S.-B."/>
            <person name="Maier U.G."/>
            <person name="McRose D."/>
            <person name="Mock T."/>
            <person name="Neilson J.A."/>
            <person name="Onodera N.T."/>
            <person name="Poole A.M."/>
            <person name="Pritham E.J."/>
            <person name="Richards T.A."/>
            <person name="Rocap G."/>
            <person name="Roy S.W."/>
            <person name="Sarai C."/>
            <person name="Schaack S."/>
            <person name="Shirato S."/>
            <person name="Slamovits C.H."/>
            <person name="Spencer D.F."/>
            <person name="Suzuki S."/>
            <person name="Worden A.Z."/>
            <person name="Zauner S."/>
            <person name="Barry K."/>
            <person name="Bell C."/>
            <person name="Bharti A.K."/>
            <person name="Crow J.A."/>
            <person name="Grimwood J."/>
            <person name="Kramer R."/>
            <person name="Lindquist E."/>
            <person name="Lucas S."/>
            <person name="Salamov A."/>
            <person name="McFadden G.I."/>
            <person name="Lane C.E."/>
            <person name="Keeling P.J."/>
            <person name="Gray M.W."/>
            <person name="Grigoriev I.V."/>
            <person name="Archibald J.M."/>
        </authorList>
    </citation>
    <scope>NUCLEOTIDE SEQUENCE</scope>
    <source>
        <strain evidence="12">CCMP2712</strain>
    </source>
</reference>
<evidence type="ECO:0000256" key="8">
    <source>
        <dbReference type="SAM" id="MobiDB-lite"/>
    </source>
</evidence>
<dbReference type="SUPFAM" id="SSF55271">
    <property type="entry name" value="DNA repair protein MutS, domain I"/>
    <property type="match status" value="1"/>
</dbReference>
<organism evidence="10">
    <name type="scientific">Guillardia theta (strain CCMP2712)</name>
    <name type="common">Cryptophyte</name>
    <dbReference type="NCBI Taxonomy" id="905079"/>
    <lineage>
        <taxon>Eukaryota</taxon>
        <taxon>Cryptophyceae</taxon>
        <taxon>Pyrenomonadales</taxon>
        <taxon>Geminigeraceae</taxon>
        <taxon>Guillardia</taxon>
    </lineage>
</organism>
<dbReference type="Gene3D" id="2.30.30.140">
    <property type="match status" value="1"/>
</dbReference>
<dbReference type="Pfam" id="PF21743">
    <property type="entry name" value="PTM_DIR17_Tudor"/>
    <property type="match status" value="1"/>
</dbReference>
<keyword evidence="7" id="KW-0234">DNA repair</keyword>
<dbReference type="InterPro" id="IPR007860">
    <property type="entry name" value="DNA_mmatch_repair_MutS_con_dom"/>
</dbReference>
<comment type="subcellular location">
    <subcellularLocation>
        <location evidence="1">Plastid</location>
        <location evidence="1">Chloroplast</location>
    </subcellularLocation>
</comment>
<dbReference type="SUPFAM" id="SSF48334">
    <property type="entry name" value="DNA repair protein MutS, domain III"/>
    <property type="match status" value="1"/>
</dbReference>
<dbReference type="SUPFAM" id="SSF52540">
    <property type="entry name" value="P-loop containing nucleoside triphosphate hydrolases"/>
    <property type="match status" value="1"/>
</dbReference>
<evidence type="ECO:0000256" key="2">
    <source>
        <dbReference type="ARBA" id="ARBA00006271"/>
    </source>
</evidence>
<gene>
    <name evidence="10" type="primary">Msh6</name>
    <name evidence="10" type="ORF">GUITHDRAFT_99983</name>
</gene>
<accession>L1K1Q1</accession>
<feature type="compositionally biased region" description="Polar residues" evidence="8">
    <location>
        <begin position="56"/>
        <end position="77"/>
    </location>
</feature>
<keyword evidence="6 7" id="KW-0238">DNA-binding</keyword>
<dbReference type="Pfam" id="PF00488">
    <property type="entry name" value="MutS_V"/>
    <property type="match status" value="2"/>
</dbReference>
<dbReference type="InterPro" id="IPR027417">
    <property type="entry name" value="P-loop_NTPase"/>
</dbReference>
<dbReference type="Pfam" id="PF05192">
    <property type="entry name" value="MutS_III"/>
    <property type="match status" value="1"/>
</dbReference>
<keyword evidence="4 7" id="KW-0227">DNA damage</keyword>
<evidence type="ECO:0000256" key="7">
    <source>
        <dbReference type="PIRNR" id="PIRNR037677"/>
    </source>
</evidence>
<keyword evidence="12" id="KW-1185">Reference proteome</keyword>
<dbReference type="KEGG" id="gtt:GUITHDRAFT_99983"/>
<sequence>MLRQASIKSFFTAKSDCSPSPQPDLHANSTLNASQADVAPSSKSSGCSPSQVKKCATQSSLLSPTASRRSPDTASSEAKTDKKSKKCTDALMEQGTCKHLEPLLTEGERIPPAIGCLVKVLFDEGDWYQGKITRYDRASQLWHVQFEDGDEDDVRIPSEDVMVLQQAEENAERDVPKTRRSTRSCSTKAMRVEKKYTFDPSSSESESDEKDRQTKRRRIRRVVESDNSEGEDRSYEVPQANSMEEEEDSSSDEETEAQDVRSSEAADESMEVEDSPKKKQPVVNKSQTKGSRTSSGSVGSLKSLILPASKASGKERSAPTAGSSRSKKQIDLSPSEERRLARETKFEAINQERYKWLEDVKDSSGKRPGEDGYDPRTLYIPSSAYSSFTQFERQFWDIKRENFDVVLFFKKGKFYEMFEGDADIGHKHLHLKLTDRVKMRMCGIPEGQFSTYATRLVARGFKVGRVEQMETLNAMQKRAKSNGVKQGSLVCERELCQILTQGTLVDESMLSSPQANYMLTVSVESQSSTHMGICLLEASTGYFYLGEVEDDEMRTQFETVLLKAKPKEVVYPKGCLNKICLNMIRRHLDNPILNALQPGEQFWDHQRTVTELENGSYFSSPTEDVDSSHGNSSKGLPEQLNQMVSERKESALSALGGAVCYLRSLKLDMELVSMKNFRPLQEFDGSSKSSLIIDGQTLCNLEVIENCSGGTEGTLLKFLDRCSTAFGKRKFRNWVCSPLQDVSAINLRLDAAEFFSSSSVRKEIQAKLKKLPDVERHLSRVHMHGTARKQGVMFDDTSARKLRLFLQLLESLDVVCEIAELVQGLKEDGDESGSRAAPRLPHVDFPQDLRGTLSKFKGSYGDLRKAMEDGFITPESGVYQDYDKAMDRLKGIEKFFEDELLVRPVSLYLVPSNGKSQGWKKKLGEPSLRFWHPAAGREPYQIEFPSSFFEERNKKLSNDFELKSQTSKVKRYWTDSIREKVSELVDARETLDEIRSGMSRRMQIDFDSNYNVWSQAVEACAHLDCLISLSYTCEEELRDCRHPCISAMARQTFVPNDVVLGAVACSDGFQRACVVTGPNMGGKSTLLRQTCIAVIMAQVLPPLALPPPPDRRAKMGAYVPAACCRMRPVDRIFTRIGASDRIMAGQSTFMVELSETSIILQNATSRSLVILDELGRGTSTFDGYAIAYSVLCHLVKQNRPLLLFSTHYKSITDEFRASKDVSLCHMDCLVDEGSQTVTFLYKFKRGVASDSYGLHCAKAAGLPQAVIARAQACKSSLETRGSLRGLRQLSLFKSVIELADNQELPRHLDLEELVGDVKESLG</sequence>
<comment type="similarity">
    <text evidence="2 7">Belongs to the DNA mismatch repair MutS family.</text>
</comment>
<dbReference type="GO" id="GO:0140664">
    <property type="term" value="F:ATP-dependent DNA damage sensor activity"/>
    <property type="evidence" value="ECO:0007669"/>
    <property type="project" value="InterPro"/>
</dbReference>
<feature type="compositionally biased region" description="Basic and acidic residues" evidence="8">
    <location>
        <begin position="335"/>
        <end position="344"/>
    </location>
</feature>
<evidence type="ECO:0000256" key="4">
    <source>
        <dbReference type="ARBA" id="ARBA00022763"/>
    </source>
</evidence>
<dbReference type="STRING" id="905079.L1K1Q1"/>
<dbReference type="InterPro" id="IPR007695">
    <property type="entry name" value="DNA_mismatch_repair_MutS-lik_N"/>
</dbReference>
<dbReference type="Gene3D" id="3.30.420.110">
    <property type="entry name" value="MutS, connector domain"/>
    <property type="match status" value="1"/>
</dbReference>
<feature type="compositionally biased region" description="Polar residues" evidence="8">
    <location>
        <begin position="283"/>
        <end position="300"/>
    </location>
</feature>
<dbReference type="PROSITE" id="PS00486">
    <property type="entry name" value="DNA_MISMATCH_REPAIR_2"/>
    <property type="match status" value="1"/>
</dbReference>
<feature type="region of interest" description="Disordered" evidence="8">
    <location>
        <begin position="617"/>
        <end position="636"/>
    </location>
</feature>
<dbReference type="InterPro" id="IPR002999">
    <property type="entry name" value="Tudor"/>
</dbReference>
<evidence type="ECO:0000313" key="10">
    <source>
        <dbReference type="EMBL" id="EKX54504.1"/>
    </source>
</evidence>
<feature type="region of interest" description="Disordered" evidence="8">
    <location>
        <begin position="166"/>
        <end position="344"/>
    </location>
</feature>
<evidence type="ECO:0000313" key="11">
    <source>
        <dbReference type="EnsemblProtists" id="EKX54504"/>
    </source>
</evidence>
<dbReference type="Pfam" id="PF01624">
    <property type="entry name" value="MutS_I"/>
    <property type="match status" value="1"/>
</dbReference>
<dbReference type="InterPro" id="IPR007696">
    <property type="entry name" value="DNA_mismatch_repair_MutS_core"/>
</dbReference>
<dbReference type="SMART" id="SM00533">
    <property type="entry name" value="MUTSd"/>
    <property type="match status" value="1"/>
</dbReference>
<dbReference type="FunFam" id="3.40.1170.10:FF:000002">
    <property type="entry name" value="DNA mismatch repair protein"/>
    <property type="match status" value="1"/>
</dbReference>
<name>L1K1Q1_GUITC</name>
<reference evidence="10 12" key="1">
    <citation type="journal article" date="2012" name="Nature">
        <title>Algal genomes reveal evolutionary mosaicism and the fate of nucleomorphs.</title>
        <authorList>
            <consortium name="DOE Joint Genome Institute"/>
            <person name="Curtis B.A."/>
            <person name="Tanifuji G."/>
            <person name="Burki F."/>
            <person name="Gruber A."/>
            <person name="Irimia M."/>
            <person name="Maruyama S."/>
            <person name="Arias M.C."/>
            <person name="Ball S.G."/>
            <person name="Gile G.H."/>
            <person name="Hirakawa Y."/>
            <person name="Hopkins J.F."/>
            <person name="Kuo A."/>
            <person name="Rensing S.A."/>
            <person name="Schmutz J."/>
            <person name="Symeonidi A."/>
            <person name="Elias M."/>
            <person name="Eveleigh R.J."/>
            <person name="Herman E.K."/>
            <person name="Klute M.J."/>
            <person name="Nakayama T."/>
            <person name="Obornik M."/>
            <person name="Reyes-Prieto A."/>
            <person name="Armbrust E.V."/>
            <person name="Aves S.J."/>
            <person name="Beiko R.G."/>
            <person name="Coutinho P."/>
            <person name="Dacks J.B."/>
            <person name="Durnford D.G."/>
            <person name="Fast N.M."/>
            <person name="Green B.R."/>
            <person name="Grisdale C.J."/>
            <person name="Hempel F."/>
            <person name="Henrissat B."/>
            <person name="Hoppner M.P."/>
            <person name="Ishida K."/>
            <person name="Kim E."/>
            <person name="Koreny L."/>
            <person name="Kroth P.G."/>
            <person name="Liu Y."/>
            <person name="Malik S.B."/>
            <person name="Maier U.G."/>
            <person name="McRose D."/>
            <person name="Mock T."/>
            <person name="Neilson J.A."/>
            <person name="Onodera N.T."/>
            <person name="Poole A.M."/>
            <person name="Pritham E.J."/>
            <person name="Richards T.A."/>
            <person name="Rocap G."/>
            <person name="Roy S.W."/>
            <person name="Sarai C."/>
            <person name="Schaack S."/>
            <person name="Shirato S."/>
            <person name="Slamovits C.H."/>
            <person name="Spencer D.F."/>
            <person name="Suzuki S."/>
            <person name="Worden A.Z."/>
            <person name="Zauner S."/>
            <person name="Barry K."/>
            <person name="Bell C."/>
            <person name="Bharti A.K."/>
            <person name="Crow J.A."/>
            <person name="Grimwood J."/>
            <person name="Kramer R."/>
            <person name="Lindquist E."/>
            <person name="Lucas S."/>
            <person name="Salamov A."/>
            <person name="McFadden G.I."/>
            <person name="Lane C.E."/>
            <person name="Keeling P.J."/>
            <person name="Gray M.W."/>
            <person name="Grigoriev I.V."/>
            <person name="Archibald J.M."/>
        </authorList>
    </citation>
    <scope>NUCLEOTIDE SEQUENCE</scope>
    <source>
        <strain evidence="10 12">CCMP2712</strain>
    </source>
</reference>
<dbReference type="OMA" id="YWTPNIK"/>
<feature type="domain" description="DNA mismatch repair proteins mutS family" evidence="9">
    <location>
        <begin position="1167"/>
        <end position="1183"/>
    </location>
</feature>
<dbReference type="OrthoDB" id="295033at2759"/>
<dbReference type="RefSeq" id="XP_005841484.1">
    <property type="nucleotide sequence ID" value="XM_005841427.1"/>
</dbReference>
<dbReference type="EMBL" id="JH992967">
    <property type="protein sequence ID" value="EKX54504.1"/>
    <property type="molecule type" value="Genomic_DNA"/>
</dbReference>
<dbReference type="Proteomes" id="UP000011087">
    <property type="component" value="Unassembled WGS sequence"/>
</dbReference>
<dbReference type="InterPro" id="IPR000432">
    <property type="entry name" value="DNA_mismatch_repair_MutS_C"/>
</dbReference>
<dbReference type="Gene3D" id="3.40.1170.10">
    <property type="entry name" value="DNA repair protein MutS, domain I"/>
    <property type="match status" value="1"/>
</dbReference>
<dbReference type="SMART" id="SM00534">
    <property type="entry name" value="MUTSac"/>
    <property type="match status" value="1"/>
</dbReference>
<evidence type="ECO:0000259" key="9">
    <source>
        <dbReference type="PROSITE" id="PS00486"/>
    </source>
</evidence>
<dbReference type="Pfam" id="PF05188">
    <property type="entry name" value="MutS_II"/>
    <property type="match status" value="1"/>
</dbReference>
<dbReference type="CDD" id="cd20401">
    <property type="entry name" value="Tudor_AtPTM-like"/>
    <property type="match status" value="1"/>
</dbReference>
<dbReference type="GO" id="GO:0030983">
    <property type="term" value="F:mismatched DNA binding"/>
    <property type="evidence" value="ECO:0007669"/>
    <property type="project" value="UniProtKB-UniRule"/>
</dbReference>
<dbReference type="Gene3D" id="1.10.1420.10">
    <property type="match status" value="2"/>
</dbReference>
<keyword evidence="3 7" id="KW-0547">Nucleotide-binding</keyword>
<evidence type="ECO:0000256" key="3">
    <source>
        <dbReference type="ARBA" id="ARBA00022741"/>
    </source>
</evidence>
<feature type="compositionally biased region" description="Acidic residues" evidence="8">
    <location>
        <begin position="243"/>
        <end position="257"/>
    </location>
</feature>
<dbReference type="InterPro" id="IPR047365">
    <property type="entry name" value="Tudor_AtPTM-like"/>
</dbReference>
<dbReference type="HOGENOM" id="CLU_002472_1_0_1"/>